<accession>A0A371BAM2</accession>
<dbReference type="RefSeq" id="WP_115516582.1">
    <property type="nucleotide sequence ID" value="NZ_QRGO01000001.1"/>
</dbReference>
<keyword evidence="2" id="KW-1185">Reference proteome</keyword>
<dbReference type="EMBL" id="QRGO01000001">
    <property type="protein sequence ID" value="RDV04557.1"/>
    <property type="molecule type" value="Genomic_DNA"/>
</dbReference>
<dbReference type="InterPro" id="IPR012659">
    <property type="entry name" value="CHP02444"/>
</dbReference>
<organism evidence="1 2">
    <name type="scientific">Undibacter mobilis</name>
    <dbReference type="NCBI Taxonomy" id="2292256"/>
    <lineage>
        <taxon>Bacteria</taxon>
        <taxon>Pseudomonadati</taxon>
        <taxon>Pseudomonadota</taxon>
        <taxon>Alphaproteobacteria</taxon>
        <taxon>Hyphomicrobiales</taxon>
        <taxon>Nitrobacteraceae</taxon>
        <taxon>Undibacter</taxon>
    </lineage>
</organism>
<comment type="caution">
    <text evidence="1">The sequence shown here is derived from an EMBL/GenBank/DDBJ whole genome shotgun (WGS) entry which is preliminary data.</text>
</comment>
<dbReference type="NCBIfam" id="TIGR02444">
    <property type="entry name" value="TIGR02444 family protein"/>
    <property type="match status" value="1"/>
</dbReference>
<evidence type="ECO:0000313" key="1">
    <source>
        <dbReference type="EMBL" id="RDV04557.1"/>
    </source>
</evidence>
<sequence>MMSFWDFSNAVYMAPGVANECLQLQDEFDVDVNVLLFCAYAAVIAGVRLSEQNLHDADSHIADLRRGVIAPLRACRRAMKVGIAALSSGDRDRAEQLRSQVKAIEIAAEQIEQERLAAWLAANTHMERGELPGALDDNLAALFAPLERKNRVVPVPAALVRAALAQAK</sequence>
<dbReference type="AlphaFoldDB" id="A0A371BAM2"/>
<name>A0A371BAM2_9BRAD</name>
<gene>
    <name evidence="1" type="ORF">DXH78_08255</name>
</gene>
<protein>
    <submittedName>
        <fullName evidence="1">TIGR02444 family protein</fullName>
    </submittedName>
</protein>
<dbReference type="OrthoDB" id="7875767at2"/>
<dbReference type="Proteomes" id="UP000263993">
    <property type="component" value="Unassembled WGS sequence"/>
</dbReference>
<reference evidence="2" key="1">
    <citation type="submission" date="2018-08" db="EMBL/GenBank/DDBJ databases">
        <authorList>
            <person name="Kim S.-J."/>
            <person name="Jung G.-Y."/>
        </authorList>
    </citation>
    <scope>NUCLEOTIDE SEQUENCE [LARGE SCALE GENOMIC DNA]</scope>
    <source>
        <strain evidence="2">GY_H</strain>
    </source>
</reference>
<evidence type="ECO:0000313" key="2">
    <source>
        <dbReference type="Proteomes" id="UP000263993"/>
    </source>
</evidence>
<dbReference type="Pfam" id="PF09523">
    <property type="entry name" value="DUF2390"/>
    <property type="match status" value="1"/>
</dbReference>
<proteinExistence type="predicted"/>